<comment type="caution">
    <text evidence="1">The sequence shown here is derived from an EMBL/GenBank/DDBJ whole genome shotgun (WGS) entry which is preliminary data.</text>
</comment>
<reference evidence="1 2" key="1">
    <citation type="submission" date="2019-05" db="EMBL/GenBank/DDBJ databases">
        <title>Another draft genome of Portunus trituberculatus and its Hox gene families provides insights of decapod evolution.</title>
        <authorList>
            <person name="Jeong J.-H."/>
            <person name="Song I."/>
            <person name="Kim S."/>
            <person name="Choi T."/>
            <person name="Kim D."/>
            <person name="Ryu S."/>
            <person name="Kim W."/>
        </authorList>
    </citation>
    <scope>NUCLEOTIDE SEQUENCE [LARGE SCALE GENOMIC DNA]</scope>
    <source>
        <tissue evidence="1">Muscle</tissue>
    </source>
</reference>
<dbReference type="EMBL" id="VSRR010110263">
    <property type="protein sequence ID" value="MPC97497.1"/>
    <property type="molecule type" value="Genomic_DNA"/>
</dbReference>
<evidence type="ECO:0000313" key="1">
    <source>
        <dbReference type="EMBL" id="MPC97497.1"/>
    </source>
</evidence>
<evidence type="ECO:0000313" key="2">
    <source>
        <dbReference type="Proteomes" id="UP000324222"/>
    </source>
</evidence>
<protein>
    <submittedName>
        <fullName evidence="1">Uncharacterized protein</fullName>
    </submittedName>
</protein>
<dbReference type="Proteomes" id="UP000324222">
    <property type="component" value="Unassembled WGS sequence"/>
</dbReference>
<gene>
    <name evidence="1" type="ORF">E2C01_092815</name>
</gene>
<dbReference type="AlphaFoldDB" id="A0A5B7JWF8"/>
<name>A0A5B7JWF8_PORTR</name>
<accession>A0A5B7JWF8</accession>
<organism evidence="1 2">
    <name type="scientific">Portunus trituberculatus</name>
    <name type="common">Swimming crab</name>
    <name type="synonym">Neptunus trituberculatus</name>
    <dbReference type="NCBI Taxonomy" id="210409"/>
    <lineage>
        <taxon>Eukaryota</taxon>
        <taxon>Metazoa</taxon>
        <taxon>Ecdysozoa</taxon>
        <taxon>Arthropoda</taxon>
        <taxon>Crustacea</taxon>
        <taxon>Multicrustacea</taxon>
        <taxon>Malacostraca</taxon>
        <taxon>Eumalacostraca</taxon>
        <taxon>Eucarida</taxon>
        <taxon>Decapoda</taxon>
        <taxon>Pleocyemata</taxon>
        <taxon>Brachyura</taxon>
        <taxon>Eubrachyura</taxon>
        <taxon>Portunoidea</taxon>
        <taxon>Portunidae</taxon>
        <taxon>Portuninae</taxon>
        <taxon>Portunus</taxon>
    </lineage>
</organism>
<keyword evidence="2" id="KW-1185">Reference proteome</keyword>
<proteinExistence type="predicted"/>
<sequence>MSRAPRNAAGDTYGWLGTHPLKGGALTSASPPSSDVRGMSGDLLSPFWSLLACSTLHFSTDFIPVTYSLTLSCSHEVAPHAQPASSHTNSCTHAAARVSF</sequence>